<dbReference type="EMBL" id="CABVHY010000012">
    <property type="protein sequence ID" value="VVO01259.1"/>
    <property type="molecule type" value="Genomic_DNA"/>
</dbReference>
<sequence>MSVAEMPRHAAQWLLLDLPSSPESGWLLRQRFAGVRCQALFESTDLNSLSGHGPLLIALDQHSPLVALSQSEPQAWPGLFLVSAAPLQELLVHLRRMLTVTLGMHYKGLLSYYNPQTASYFFDACDARELSDWLGPISQLYWYGGTWADKAVGSLGWQHLMNPQLPGSRLVIEPGLSRRQQDKLQACLLERHAYQWSRSTGSDYSTIWCHLEEGLEHGFRDNSVLDDWLRLRLRYPAASVPERLSGSTPSERLEHLRHIWERHSP</sequence>
<organism evidence="2 3">
    <name type="scientific">Pseudomonas fluorescens</name>
    <dbReference type="NCBI Taxonomy" id="294"/>
    <lineage>
        <taxon>Bacteria</taxon>
        <taxon>Pseudomonadati</taxon>
        <taxon>Pseudomonadota</taxon>
        <taxon>Gammaproteobacteria</taxon>
        <taxon>Pseudomonadales</taxon>
        <taxon>Pseudomonadaceae</taxon>
        <taxon>Pseudomonas</taxon>
    </lineage>
</organism>
<evidence type="ECO:0000313" key="3">
    <source>
        <dbReference type="Proteomes" id="UP000379480"/>
    </source>
</evidence>
<protein>
    <recommendedName>
        <fullName evidence="1">DUF4123 domain-containing protein</fullName>
    </recommendedName>
</protein>
<dbReference type="Proteomes" id="UP000379480">
    <property type="component" value="Unassembled WGS sequence"/>
</dbReference>
<reference evidence="2 3" key="1">
    <citation type="submission" date="2019-09" db="EMBL/GenBank/DDBJ databases">
        <authorList>
            <person name="Chandra G."/>
            <person name="Truman W A."/>
        </authorList>
    </citation>
    <scope>NUCLEOTIDE SEQUENCE [LARGE SCALE GENOMIC DNA]</scope>
    <source>
        <strain evidence="2">PS723</strain>
    </source>
</reference>
<dbReference type="InterPro" id="IPR025391">
    <property type="entry name" value="DUF4123"/>
</dbReference>
<evidence type="ECO:0000259" key="1">
    <source>
        <dbReference type="Pfam" id="PF13503"/>
    </source>
</evidence>
<dbReference type="OrthoDB" id="6363308at2"/>
<evidence type="ECO:0000313" key="2">
    <source>
        <dbReference type="EMBL" id="VVO01259.1"/>
    </source>
</evidence>
<dbReference type="AlphaFoldDB" id="A0A5E7C913"/>
<dbReference type="RefSeq" id="WP_150804113.1">
    <property type="nucleotide sequence ID" value="NZ_CABVHY010000012.1"/>
</dbReference>
<proteinExistence type="predicted"/>
<accession>A0A5E7C913</accession>
<feature type="domain" description="DUF4123" evidence="1">
    <location>
        <begin position="13"/>
        <end position="131"/>
    </location>
</feature>
<dbReference type="Pfam" id="PF13503">
    <property type="entry name" value="DUF4123"/>
    <property type="match status" value="1"/>
</dbReference>
<gene>
    <name evidence="2" type="ORF">PS723_02657</name>
</gene>
<name>A0A5E7C913_PSEFL</name>